<evidence type="ECO:0000259" key="9">
    <source>
        <dbReference type="Pfam" id="PF01757"/>
    </source>
</evidence>
<keyword evidence="5 8" id="KW-1133">Transmembrane helix</keyword>
<proteinExistence type="inferred from homology"/>
<dbReference type="Pfam" id="PF01757">
    <property type="entry name" value="Acyl_transf_3"/>
    <property type="match status" value="1"/>
</dbReference>
<feature type="compositionally biased region" description="Pro residues" evidence="7">
    <location>
        <begin position="345"/>
        <end position="355"/>
    </location>
</feature>
<feature type="transmembrane region" description="Helical" evidence="8">
    <location>
        <begin position="81"/>
        <end position="103"/>
    </location>
</feature>
<evidence type="ECO:0000256" key="3">
    <source>
        <dbReference type="ARBA" id="ARBA00022475"/>
    </source>
</evidence>
<reference evidence="10 11" key="1">
    <citation type="submission" date="2019-06" db="EMBL/GenBank/DDBJ databases">
        <title>Sequencing the genomes of 1000 actinobacteria strains.</title>
        <authorList>
            <person name="Klenk H.-P."/>
        </authorList>
    </citation>
    <scope>NUCLEOTIDE SEQUENCE [LARGE SCALE GENOMIC DNA]</scope>
    <source>
        <strain evidence="10 11">DSM 21947</strain>
    </source>
</reference>
<evidence type="ECO:0000313" key="10">
    <source>
        <dbReference type="EMBL" id="TQO19498.1"/>
    </source>
</evidence>
<keyword evidence="6 8" id="KW-0472">Membrane</keyword>
<evidence type="ECO:0000256" key="2">
    <source>
        <dbReference type="ARBA" id="ARBA00007400"/>
    </source>
</evidence>
<sequence length="355" mass="39372">MPTTQPRMVWMDMFRGLAVAFVIFHHSVSVLEWDGNPGHPFFAVIDSVFDPYRMPGLVLVAGMLVEQSAAKGFRRYAQGKLAAIVWPLAVWGVVMPLAIYQQFTLTDLRAILTPSHPTLWFLWFLAVFYALYFATRSLNPLAVAIVAFALATVLPDWYKLDRLLLLYGFFIMGVFAFRHIRRWSPWVKSAPGTIAVALLAAALSLQSVLGSAPQYDPLLAAWVIVGIAALIRVCMALEANKRVVAVLSYLGQNSLIFYVTHFPVVLVGYRLLYDAGVTRSEAIVPTLFVVSILVCWAMASAAHEFRPVGWVYKFPIRAHRSQRTGREEPPDSVLDVAPPAQRPAAPHPGPNLGPS</sequence>
<feature type="transmembrane region" description="Helical" evidence="8">
    <location>
        <begin position="283"/>
        <end position="303"/>
    </location>
</feature>
<evidence type="ECO:0000256" key="6">
    <source>
        <dbReference type="ARBA" id="ARBA00023136"/>
    </source>
</evidence>
<feature type="transmembrane region" description="Helical" evidence="8">
    <location>
        <begin position="192"/>
        <end position="212"/>
    </location>
</feature>
<evidence type="ECO:0000256" key="5">
    <source>
        <dbReference type="ARBA" id="ARBA00022989"/>
    </source>
</evidence>
<dbReference type="PANTHER" id="PTHR40074">
    <property type="entry name" value="O-ACETYLTRANSFERASE WECH"/>
    <property type="match status" value="1"/>
</dbReference>
<protein>
    <submittedName>
        <fullName evidence="10">Putative membrane protein YcfT</fullName>
    </submittedName>
</protein>
<feature type="transmembrane region" description="Helical" evidence="8">
    <location>
        <begin position="141"/>
        <end position="158"/>
    </location>
</feature>
<accession>A0A8H2K494</accession>
<feature type="region of interest" description="Disordered" evidence="7">
    <location>
        <begin position="322"/>
        <end position="355"/>
    </location>
</feature>
<feature type="transmembrane region" description="Helical" evidence="8">
    <location>
        <begin position="164"/>
        <end position="180"/>
    </location>
</feature>
<dbReference type="RefSeq" id="WP_170192020.1">
    <property type="nucleotide sequence ID" value="NZ_VFRA01000001.1"/>
</dbReference>
<evidence type="ECO:0000256" key="8">
    <source>
        <dbReference type="SAM" id="Phobius"/>
    </source>
</evidence>
<feature type="domain" description="Acyltransferase 3" evidence="9">
    <location>
        <begin position="9"/>
        <end position="298"/>
    </location>
</feature>
<keyword evidence="4 8" id="KW-0812">Transmembrane</keyword>
<comment type="subcellular location">
    <subcellularLocation>
        <location evidence="1">Cell membrane</location>
        <topology evidence="1">Multi-pass membrane protein</topology>
    </subcellularLocation>
</comment>
<dbReference type="GO" id="GO:0005886">
    <property type="term" value="C:plasma membrane"/>
    <property type="evidence" value="ECO:0007669"/>
    <property type="project" value="UniProtKB-SubCell"/>
</dbReference>
<dbReference type="GO" id="GO:0016413">
    <property type="term" value="F:O-acetyltransferase activity"/>
    <property type="evidence" value="ECO:0007669"/>
    <property type="project" value="TreeGrafter"/>
</dbReference>
<evidence type="ECO:0000313" key="11">
    <source>
        <dbReference type="Proteomes" id="UP000316560"/>
    </source>
</evidence>
<evidence type="ECO:0000256" key="4">
    <source>
        <dbReference type="ARBA" id="ARBA00022692"/>
    </source>
</evidence>
<dbReference type="AlphaFoldDB" id="A0A8H2K494"/>
<feature type="transmembrane region" description="Helical" evidence="8">
    <location>
        <begin position="218"/>
        <end position="237"/>
    </location>
</feature>
<dbReference type="InterPro" id="IPR002656">
    <property type="entry name" value="Acyl_transf_3_dom"/>
</dbReference>
<dbReference type="PANTHER" id="PTHR40074:SF4">
    <property type="entry name" value="INNER MEMBRANE PROTEIN YCFT"/>
    <property type="match status" value="1"/>
</dbReference>
<dbReference type="EMBL" id="VFRA01000001">
    <property type="protein sequence ID" value="TQO19498.1"/>
    <property type="molecule type" value="Genomic_DNA"/>
</dbReference>
<organism evidence="10 11">
    <name type="scientific">Rhodoglobus vestalii</name>
    <dbReference type="NCBI Taxonomy" id="193384"/>
    <lineage>
        <taxon>Bacteria</taxon>
        <taxon>Bacillati</taxon>
        <taxon>Actinomycetota</taxon>
        <taxon>Actinomycetes</taxon>
        <taxon>Micrococcales</taxon>
        <taxon>Microbacteriaceae</taxon>
        <taxon>Rhodoglobus</taxon>
    </lineage>
</organism>
<dbReference type="GO" id="GO:0009246">
    <property type="term" value="P:enterobacterial common antigen biosynthetic process"/>
    <property type="evidence" value="ECO:0007669"/>
    <property type="project" value="TreeGrafter"/>
</dbReference>
<evidence type="ECO:0000256" key="1">
    <source>
        <dbReference type="ARBA" id="ARBA00004651"/>
    </source>
</evidence>
<evidence type="ECO:0000256" key="7">
    <source>
        <dbReference type="SAM" id="MobiDB-lite"/>
    </source>
</evidence>
<feature type="transmembrane region" description="Helical" evidence="8">
    <location>
        <begin position="249"/>
        <end position="271"/>
    </location>
</feature>
<feature type="transmembrane region" description="Helical" evidence="8">
    <location>
        <begin position="115"/>
        <end position="134"/>
    </location>
</feature>
<name>A0A8H2K494_9MICO</name>
<comment type="similarity">
    <text evidence="2">Belongs to the acyltransferase 3 family.</text>
</comment>
<comment type="caution">
    <text evidence="10">The sequence shown here is derived from an EMBL/GenBank/DDBJ whole genome shotgun (WGS) entry which is preliminary data.</text>
</comment>
<gene>
    <name evidence="10" type="ORF">FB472_1057</name>
</gene>
<keyword evidence="11" id="KW-1185">Reference proteome</keyword>
<keyword evidence="3" id="KW-1003">Cell membrane</keyword>
<dbReference type="Proteomes" id="UP000316560">
    <property type="component" value="Unassembled WGS sequence"/>
</dbReference>